<dbReference type="Pfam" id="PF22754">
    <property type="entry name" value="bHLH-TF_ACT-like_plant"/>
    <property type="match status" value="1"/>
</dbReference>
<accession>A0A8J5W9C3</accession>
<dbReference type="PANTHER" id="PTHR31945">
    <property type="entry name" value="TRANSCRIPTION FACTOR SCREAM2-RELATED"/>
    <property type="match status" value="1"/>
</dbReference>
<protein>
    <recommendedName>
        <fullName evidence="3">Plant bHLH transcription factor ACT-like domain-containing protein</fullName>
    </recommendedName>
</protein>
<evidence type="ECO:0000259" key="3">
    <source>
        <dbReference type="Pfam" id="PF22754"/>
    </source>
</evidence>
<evidence type="ECO:0000313" key="4">
    <source>
        <dbReference type="EMBL" id="KAG8085186.1"/>
    </source>
</evidence>
<evidence type="ECO:0000256" key="2">
    <source>
        <dbReference type="ARBA" id="ARBA00023242"/>
    </source>
</evidence>
<proteinExistence type="predicted"/>
<dbReference type="PANTHER" id="PTHR31945:SF78">
    <property type="entry name" value="OS05G0337200 PROTEIN"/>
    <property type="match status" value="1"/>
</dbReference>
<feature type="domain" description="Plant bHLH transcription factor ACT-like" evidence="3">
    <location>
        <begin position="71"/>
        <end position="150"/>
    </location>
</feature>
<dbReference type="InterPro" id="IPR054502">
    <property type="entry name" value="bHLH-TF_ACT-like_plant"/>
</dbReference>
<dbReference type="InterPro" id="IPR051358">
    <property type="entry name" value="TF_AMS/ICE1/BHLH6-like"/>
</dbReference>
<sequence>MVSREKKRASLHEKLQILRTLTHSHAVNKLSIISDASTYIKDLKQKIAALNKLEIASPQNTNISEEPLPVVRVQVLEKGFLINVFMDKTIPGLLSSILEAFDELGLTVIEARASCSSSFRLQAVGGEQEEETDGVIDAPAVELAVMQAIRSCPGK</sequence>
<reference evidence="4" key="1">
    <citation type="journal article" date="2021" name="bioRxiv">
        <title>Whole Genome Assembly and Annotation of Northern Wild Rice, Zizania palustris L., Supports a Whole Genome Duplication in the Zizania Genus.</title>
        <authorList>
            <person name="Haas M."/>
            <person name="Kono T."/>
            <person name="Macchietto M."/>
            <person name="Millas R."/>
            <person name="McGilp L."/>
            <person name="Shao M."/>
            <person name="Duquette J."/>
            <person name="Hirsch C.N."/>
            <person name="Kimball J."/>
        </authorList>
    </citation>
    <scope>NUCLEOTIDE SEQUENCE</scope>
    <source>
        <tissue evidence="4">Fresh leaf tissue</tissue>
    </source>
</reference>
<dbReference type="GO" id="GO:0043565">
    <property type="term" value="F:sequence-specific DNA binding"/>
    <property type="evidence" value="ECO:0007669"/>
    <property type="project" value="TreeGrafter"/>
</dbReference>
<gene>
    <name evidence="4" type="ORF">GUJ93_ZPchr0010g9050</name>
</gene>
<evidence type="ECO:0000313" key="5">
    <source>
        <dbReference type="Proteomes" id="UP000729402"/>
    </source>
</evidence>
<keyword evidence="5" id="KW-1185">Reference proteome</keyword>
<comment type="subcellular location">
    <subcellularLocation>
        <location evidence="1">Nucleus</location>
    </subcellularLocation>
</comment>
<dbReference type="Proteomes" id="UP000729402">
    <property type="component" value="Unassembled WGS sequence"/>
</dbReference>
<organism evidence="4 5">
    <name type="scientific">Zizania palustris</name>
    <name type="common">Northern wild rice</name>
    <dbReference type="NCBI Taxonomy" id="103762"/>
    <lineage>
        <taxon>Eukaryota</taxon>
        <taxon>Viridiplantae</taxon>
        <taxon>Streptophyta</taxon>
        <taxon>Embryophyta</taxon>
        <taxon>Tracheophyta</taxon>
        <taxon>Spermatophyta</taxon>
        <taxon>Magnoliopsida</taxon>
        <taxon>Liliopsida</taxon>
        <taxon>Poales</taxon>
        <taxon>Poaceae</taxon>
        <taxon>BOP clade</taxon>
        <taxon>Oryzoideae</taxon>
        <taxon>Oryzeae</taxon>
        <taxon>Zizaniinae</taxon>
        <taxon>Zizania</taxon>
    </lineage>
</organism>
<keyword evidence="2" id="KW-0539">Nucleus</keyword>
<dbReference type="AlphaFoldDB" id="A0A8J5W9C3"/>
<evidence type="ECO:0000256" key="1">
    <source>
        <dbReference type="ARBA" id="ARBA00004123"/>
    </source>
</evidence>
<reference evidence="4" key="2">
    <citation type="submission" date="2021-02" db="EMBL/GenBank/DDBJ databases">
        <authorList>
            <person name="Kimball J.A."/>
            <person name="Haas M.W."/>
            <person name="Macchietto M."/>
            <person name="Kono T."/>
            <person name="Duquette J."/>
            <person name="Shao M."/>
        </authorList>
    </citation>
    <scope>NUCLEOTIDE SEQUENCE</scope>
    <source>
        <tissue evidence="4">Fresh leaf tissue</tissue>
    </source>
</reference>
<dbReference type="OrthoDB" id="1917523at2759"/>
<name>A0A8J5W9C3_ZIZPA</name>
<dbReference type="GO" id="GO:0003700">
    <property type="term" value="F:DNA-binding transcription factor activity"/>
    <property type="evidence" value="ECO:0007669"/>
    <property type="project" value="TreeGrafter"/>
</dbReference>
<dbReference type="EMBL" id="JAAALK010000082">
    <property type="protein sequence ID" value="KAG8085186.1"/>
    <property type="molecule type" value="Genomic_DNA"/>
</dbReference>
<comment type="caution">
    <text evidence="4">The sequence shown here is derived from an EMBL/GenBank/DDBJ whole genome shotgun (WGS) entry which is preliminary data.</text>
</comment>
<dbReference type="GO" id="GO:0005634">
    <property type="term" value="C:nucleus"/>
    <property type="evidence" value="ECO:0007669"/>
    <property type="project" value="UniProtKB-SubCell"/>
</dbReference>